<feature type="compositionally biased region" description="Basic and acidic residues" evidence="4">
    <location>
        <begin position="135"/>
        <end position="158"/>
    </location>
</feature>
<dbReference type="Proteomes" id="UP000717328">
    <property type="component" value="Unassembled WGS sequence"/>
</dbReference>
<evidence type="ECO:0000259" key="5">
    <source>
        <dbReference type="PROSITE" id="PS50003"/>
    </source>
</evidence>
<reference evidence="6" key="2">
    <citation type="submission" date="2021-10" db="EMBL/GenBank/DDBJ databases">
        <title>Phylogenomics reveals ancestral predisposition of the termite-cultivated fungus Termitomyces towards a domesticated lifestyle.</title>
        <authorList>
            <person name="Auxier B."/>
            <person name="Grum-Grzhimaylo A."/>
            <person name="Cardenas M.E."/>
            <person name="Lodge J.D."/>
            <person name="Laessoe T."/>
            <person name="Pedersen O."/>
            <person name="Smith M.E."/>
            <person name="Kuyper T.W."/>
            <person name="Franco-Molano E.A."/>
            <person name="Baroni T.J."/>
            <person name="Aanen D.K."/>
        </authorList>
    </citation>
    <scope>NUCLEOTIDE SEQUENCE</scope>
    <source>
        <strain evidence="6">D49</strain>
    </source>
</reference>
<comment type="catalytic activity">
    <reaction evidence="1">
        <text>a 1,2-diacyl-sn-glycero-3-phosphocholine + H2O = a 1,2-diacyl-sn-glycero-3-phosphate + choline + H(+)</text>
        <dbReference type="Rhea" id="RHEA:14445"/>
        <dbReference type="ChEBI" id="CHEBI:15354"/>
        <dbReference type="ChEBI" id="CHEBI:15377"/>
        <dbReference type="ChEBI" id="CHEBI:15378"/>
        <dbReference type="ChEBI" id="CHEBI:57643"/>
        <dbReference type="ChEBI" id="CHEBI:58608"/>
        <dbReference type="EC" id="3.1.4.4"/>
    </reaction>
</comment>
<comment type="caution">
    <text evidence="6">The sequence shown here is derived from an EMBL/GenBank/DDBJ whole genome shotgun (WGS) entry which is preliminary data.</text>
</comment>
<evidence type="ECO:0000256" key="1">
    <source>
        <dbReference type="ARBA" id="ARBA00000798"/>
    </source>
</evidence>
<evidence type="ECO:0000313" key="6">
    <source>
        <dbReference type="EMBL" id="KAG5654245.1"/>
    </source>
</evidence>
<feature type="region of interest" description="Disordered" evidence="4">
    <location>
        <begin position="497"/>
        <end position="522"/>
    </location>
</feature>
<reference evidence="6" key="1">
    <citation type="submission" date="2021-02" db="EMBL/GenBank/DDBJ databases">
        <authorList>
            <person name="Nieuwenhuis M."/>
            <person name="Van De Peppel L.J.J."/>
        </authorList>
    </citation>
    <scope>NUCLEOTIDE SEQUENCE</scope>
    <source>
        <strain evidence="6">D49</strain>
    </source>
</reference>
<dbReference type="PANTHER" id="PTHR18896">
    <property type="entry name" value="PHOSPHOLIPASE D"/>
    <property type="match status" value="1"/>
</dbReference>
<gene>
    <name evidence="6" type="ORF">H0H81_005488</name>
</gene>
<feature type="compositionally biased region" description="Low complexity" evidence="4">
    <location>
        <begin position="186"/>
        <end position="203"/>
    </location>
</feature>
<dbReference type="SMART" id="SM00233">
    <property type="entry name" value="PH"/>
    <property type="match status" value="1"/>
</dbReference>
<feature type="region of interest" description="Disordered" evidence="4">
    <location>
        <begin position="1"/>
        <end position="211"/>
    </location>
</feature>
<dbReference type="OrthoDB" id="14911at2759"/>
<dbReference type="SUPFAM" id="SSF56024">
    <property type="entry name" value="Phospholipase D/nuclease"/>
    <property type="match status" value="1"/>
</dbReference>
<keyword evidence="2" id="KW-0677">Repeat</keyword>
<organism evidence="6 7">
    <name type="scientific">Sphagnurus paluster</name>
    <dbReference type="NCBI Taxonomy" id="117069"/>
    <lineage>
        <taxon>Eukaryota</taxon>
        <taxon>Fungi</taxon>
        <taxon>Dikarya</taxon>
        <taxon>Basidiomycota</taxon>
        <taxon>Agaricomycotina</taxon>
        <taxon>Agaricomycetes</taxon>
        <taxon>Agaricomycetidae</taxon>
        <taxon>Agaricales</taxon>
        <taxon>Tricholomatineae</taxon>
        <taxon>Lyophyllaceae</taxon>
        <taxon>Sphagnurus</taxon>
    </lineage>
</organism>
<feature type="compositionally biased region" description="Polar residues" evidence="4">
    <location>
        <begin position="51"/>
        <end position="69"/>
    </location>
</feature>
<dbReference type="EMBL" id="JABCKI010000014">
    <property type="protein sequence ID" value="KAG5654245.1"/>
    <property type="molecule type" value="Genomic_DNA"/>
</dbReference>
<evidence type="ECO:0000256" key="3">
    <source>
        <dbReference type="ARBA" id="ARBA00023098"/>
    </source>
</evidence>
<evidence type="ECO:0000256" key="2">
    <source>
        <dbReference type="ARBA" id="ARBA00022737"/>
    </source>
</evidence>
<dbReference type="AlphaFoldDB" id="A0A9P7GRU9"/>
<dbReference type="PROSITE" id="PS50003">
    <property type="entry name" value="PH_DOMAIN"/>
    <property type="match status" value="1"/>
</dbReference>
<keyword evidence="7" id="KW-1185">Reference proteome</keyword>
<feature type="domain" description="PH" evidence="5">
    <location>
        <begin position="600"/>
        <end position="634"/>
    </location>
</feature>
<protein>
    <recommendedName>
        <fullName evidence="5">PH domain-containing protein</fullName>
    </recommendedName>
</protein>
<feature type="compositionally biased region" description="Basic and acidic residues" evidence="4">
    <location>
        <begin position="92"/>
        <end position="103"/>
    </location>
</feature>
<dbReference type="PANTHER" id="PTHR18896:SF76">
    <property type="entry name" value="PHOSPHOLIPASE"/>
    <property type="match status" value="1"/>
</dbReference>
<evidence type="ECO:0000313" key="7">
    <source>
        <dbReference type="Proteomes" id="UP000717328"/>
    </source>
</evidence>
<dbReference type="SUPFAM" id="SSF50729">
    <property type="entry name" value="PH domain-like"/>
    <property type="match status" value="1"/>
</dbReference>
<sequence length="738" mass="84240">MAVASLVEEVVATQHEHQPAVTSYADNTEPGKPRNITVDTRLRETFDEGSQRLTTPYFQTKQDTPSTRTGPPRSLSFPYSLSVATPRPTASVHDENTHPKAPDDASEYPFSVPSQFRDVLEHSDQPDRKGKKRESRHDENWNPKKWFHESPKEEKDGFDLVDGDAEGQHHHERRTSPDGTPKIHVTSPTPKSSQLKSSSADDSMTGSPGSAIRRAFSTSHITQDGPSKPGRARWSRLRSLLPNIISHDRDPATPEHSVVTSHKVNITDELITGGLSTLMLRLWFERDEKQHRRIPILFHRLRIRISDSLNPMHESKSVFRIECEYANGAAPIPYLKYLKREGRDVGPAEFARLQRERLENYLIDLIRAVLLMAVVQMFHPSSNRLAGFLEISALSISLAPSGGSQFKAGFLRIEGNSLGTGFARKSVGWRAKKEVRWCALRESYLVVMEEPGELNVWDVFLLDPDFRIERPKRYYRGLLHTDGFHGSGLHRSRTIDRIPDHKDQAQPLNTDDPNHYDGDRRSTIDSVRSHFSNFFHTKNRPATVNGNIVETESVSSSSSVGSFGPPAMLDPSTNVNPIIVETDEDGRLVDGQNHADDVSKHTFYIVNAQMRLKLFARNERQMLQWITALEKLARTSNYTGKNRFESFAPIRLNVAAQWLVDGVRSPHTNFVQRTINPKQRDYFWNLSRAILLARESIYIHDWWLSPELQLRRPNKDRYRLDRLLERKAKEGIKIYIIL</sequence>
<feature type="compositionally biased region" description="Basic and acidic residues" evidence="4">
    <location>
        <begin position="512"/>
        <end position="522"/>
    </location>
</feature>
<dbReference type="InterPro" id="IPR001849">
    <property type="entry name" value="PH_domain"/>
</dbReference>
<name>A0A9P7GRU9_9AGAR</name>
<evidence type="ECO:0000256" key="4">
    <source>
        <dbReference type="SAM" id="MobiDB-lite"/>
    </source>
</evidence>
<feature type="compositionally biased region" description="Basic and acidic residues" evidence="4">
    <location>
        <begin position="40"/>
        <end position="50"/>
    </location>
</feature>
<keyword evidence="3" id="KW-0443">Lipid metabolism</keyword>
<dbReference type="InterPro" id="IPR015679">
    <property type="entry name" value="PLipase_D_fam"/>
</dbReference>
<accession>A0A9P7GRU9</accession>
<dbReference type="GO" id="GO:0004630">
    <property type="term" value="F:phospholipase D activity"/>
    <property type="evidence" value="ECO:0007669"/>
    <property type="project" value="UniProtKB-EC"/>
</dbReference>
<feature type="compositionally biased region" description="Basic and acidic residues" evidence="4">
    <location>
        <begin position="118"/>
        <end position="128"/>
    </location>
</feature>
<dbReference type="GO" id="GO:0009395">
    <property type="term" value="P:phospholipid catabolic process"/>
    <property type="evidence" value="ECO:0007669"/>
    <property type="project" value="TreeGrafter"/>
</dbReference>
<proteinExistence type="predicted"/>